<feature type="region of interest" description="Disordered" evidence="3">
    <location>
        <begin position="61"/>
        <end position="82"/>
    </location>
</feature>
<dbReference type="EMBL" id="LZYZ01000001">
    <property type="protein sequence ID" value="OOM16683.1"/>
    <property type="molecule type" value="Genomic_DNA"/>
</dbReference>
<dbReference type="PROSITE" id="PS51170">
    <property type="entry name" value="CW"/>
    <property type="match status" value="5"/>
</dbReference>
<gene>
    <name evidence="5" type="primary">lytA_21</name>
    <name evidence="5" type="ORF">CLOSAC_09750</name>
</gene>
<dbReference type="Pfam" id="PF01473">
    <property type="entry name" value="Choline_bind_1"/>
    <property type="match status" value="1"/>
</dbReference>
<keyword evidence="1" id="KW-0677">Repeat</keyword>
<evidence type="ECO:0000256" key="1">
    <source>
        <dbReference type="ARBA" id="ARBA00022737"/>
    </source>
</evidence>
<feature type="compositionally biased region" description="Basic and acidic residues" evidence="3">
    <location>
        <begin position="61"/>
        <end position="74"/>
    </location>
</feature>
<name>A0A1S8NJX8_CLOSA</name>
<dbReference type="AlphaFoldDB" id="A0A1S8NJX8"/>
<reference evidence="5 6" key="1">
    <citation type="submission" date="2016-05" db="EMBL/GenBank/DDBJ databases">
        <title>Microbial solvent formation.</title>
        <authorList>
            <person name="Poehlein A."/>
            <person name="Montoya Solano J.D."/>
            <person name="Flitsch S."/>
            <person name="Krabben P."/>
            <person name="Duerre P."/>
            <person name="Daniel R."/>
        </authorList>
    </citation>
    <scope>NUCLEOTIDE SEQUENCE [LARGE SCALE GENOMIC DNA]</scope>
    <source>
        <strain evidence="5 6">L1-8</strain>
    </source>
</reference>
<sequence length="490" mass="56104">MKKISSLNNVTKSVCFGLGLVSALSFSTVYAEDSSNTNQTNKYYNEALKYYTSEQIAEMQKEGSEETKSLRPDSVEATTKDTIPTDGDAKNLNIGWTTHAGHHYYTTSNRVKVTGWQKIEGKWYFFDSTSYDMSIGWLKVNGIWYYFKTQSYCEEGKVDIEHGLGSMQNGWIKEGSSWYYLGTDGGMKTNGWIQDGSSWHYLNSNGSMKTGWLNDGGKWYYLLEATHVNKNHLNPEDGLLGKMQTGWLKDNDKIYYFNENGVMQTGWVKFGDKWYYLYSNGTKATNTIIDGCTLDADGAWSENVVNNSVNNEITMSIDELEAKKETMKANSDVMKSYEQSLILYKFIKTHDYLGNTLNIDKIINGLGINEDGGIYGWDEINWGKNLIDFLNQDMKVLIKSKQILETKTDLTNEEKEIINLSNEMSKYFINNQERMKCLYDKLKADADCEIKQTGDVFQKLQEQNRDAAREGVESFNEYKITMEELNKSIQ</sequence>
<evidence type="ECO:0000256" key="4">
    <source>
        <dbReference type="SAM" id="SignalP"/>
    </source>
</evidence>
<dbReference type="Pfam" id="PF19127">
    <property type="entry name" value="Choline_bind_3"/>
    <property type="match status" value="3"/>
</dbReference>
<dbReference type="Proteomes" id="UP000191154">
    <property type="component" value="Unassembled WGS sequence"/>
</dbReference>
<feature type="repeat" description="Cell wall-binding" evidence="2">
    <location>
        <begin position="113"/>
        <end position="132"/>
    </location>
</feature>
<organism evidence="5 6">
    <name type="scientific">Clostridium saccharobutylicum</name>
    <dbReference type="NCBI Taxonomy" id="169679"/>
    <lineage>
        <taxon>Bacteria</taxon>
        <taxon>Bacillati</taxon>
        <taxon>Bacillota</taxon>
        <taxon>Clostridia</taxon>
        <taxon>Eubacteriales</taxon>
        <taxon>Clostridiaceae</taxon>
        <taxon>Clostridium</taxon>
    </lineage>
</organism>
<feature type="signal peptide" evidence="4">
    <location>
        <begin position="1"/>
        <end position="31"/>
    </location>
</feature>
<dbReference type="EC" id="3.5.1.28" evidence="5"/>
<proteinExistence type="predicted"/>
<comment type="caution">
    <text evidence="5">The sequence shown here is derived from an EMBL/GenBank/DDBJ whole genome shotgun (WGS) entry which is preliminary data.</text>
</comment>
<evidence type="ECO:0000313" key="5">
    <source>
        <dbReference type="EMBL" id="OOM16683.1"/>
    </source>
</evidence>
<dbReference type="GO" id="GO:0008745">
    <property type="term" value="F:N-acetylmuramoyl-L-alanine amidase activity"/>
    <property type="evidence" value="ECO:0007669"/>
    <property type="project" value="UniProtKB-EC"/>
</dbReference>
<feature type="chain" id="PRO_5013340596" evidence="4">
    <location>
        <begin position="32"/>
        <end position="490"/>
    </location>
</feature>
<dbReference type="SUPFAM" id="SSF69360">
    <property type="entry name" value="Cell wall binding repeat"/>
    <property type="match status" value="1"/>
</dbReference>
<protein>
    <submittedName>
        <fullName evidence="5">Autolysin</fullName>
        <ecNumber evidence="5">3.5.1.28</ecNumber>
    </submittedName>
</protein>
<evidence type="ECO:0000256" key="3">
    <source>
        <dbReference type="SAM" id="MobiDB-lite"/>
    </source>
</evidence>
<feature type="repeat" description="Cell wall-binding" evidence="2">
    <location>
        <begin position="189"/>
        <end position="208"/>
    </location>
</feature>
<keyword evidence="5" id="KW-0378">Hydrolase</keyword>
<accession>A0A1S8NJX8</accession>
<feature type="repeat" description="Cell wall-binding" evidence="2">
    <location>
        <begin position="264"/>
        <end position="283"/>
    </location>
</feature>
<dbReference type="InterPro" id="IPR018337">
    <property type="entry name" value="Cell_wall/Cho-bd_repeat"/>
</dbReference>
<dbReference type="Gene3D" id="2.10.270.10">
    <property type="entry name" value="Cholin Binding"/>
    <property type="match status" value="3"/>
</dbReference>
<feature type="repeat" description="Cell wall-binding" evidence="2">
    <location>
        <begin position="168"/>
        <end position="187"/>
    </location>
</feature>
<feature type="repeat" description="Cell wall-binding" evidence="2">
    <location>
        <begin position="244"/>
        <end position="263"/>
    </location>
</feature>
<evidence type="ECO:0000313" key="6">
    <source>
        <dbReference type="Proteomes" id="UP000191154"/>
    </source>
</evidence>
<dbReference type="RefSeq" id="WP_077864362.1">
    <property type="nucleotide sequence ID" value="NZ_LZYZ01000001.1"/>
</dbReference>
<evidence type="ECO:0000256" key="2">
    <source>
        <dbReference type="PROSITE-ProRule" id="PRU00591"/>
    </source>
</evidence>
<keyword evidence="4" id="KW-0732">Signal</keyword>